<evidence type="ECO:0000313" key="1">
    <source>
        <dbReference type="EMBL" id="HFI89933.1"/>
    </source>
</evidence>
<name>A0A7V2ZHE0_9BACT</name>
<dbReference type="SUPFAM" id="SSF53335">
    <property type="entry name" value="S-adenosyl-L-methionine-dependent methyltransferases"/>
    <property type="match status" value="1"/>
</dbReference>
<dbReference type="Pfam" id="PF13489">
    <property type="entry name" value="Methyltransf_23"/>
    <property type="match status" value="1"/>
</dbReference>
<protein>
    <submittedName>
        <fullName evidence="1">Class I SAM-dependent methyltransferase</fullName>
    </submittedName>
</protein>
<dbReference type="GO" id="GO:0008168">
    <property type="term" value="F:methyltransferase activity"/>
    <property type="evidence" value="ECO:0007669"/>
    <property type="project" value="UniProtKB-KW"/>
</dbReference>
<dbReference type="InterPro" id="IPR029063">
    <property type="entry name" value="SAM-dependent_MTases_sf"/>
</dbReference>
<keyword evidence="1" id="KW-0489">Methyltransferase</keyword>
<proteinExistence type="predicted"/>
<reference evidence="1" key="1">
    <citation type="journal article" date="2020" name="mSystems">
        <title>Genome- and Community-Level Interaction Insights into Carbon Utilization and Element Cycling Functions of Hydrothermarchaeota in Hydrothermal Sediment.</title>
        <authorList>
            <person name="Zhou Z."/>
            <person name="Liu Y."/>
            <person name="Xu W."/>
            <person name="Pan J."/>
            <person name="Luo Z.H."/>
            <person name="Li M."/>
        </authorList>
    </citation>
    <scope>NUCLEOTIDE SEQUENCE [LARGE SCALE GENOMIC DNA]</scope>
    <source>
        <strain evidence="1">SpSt-479</strain>
    </source>
</reference>
<accession>A0A7V2ZHE0</accession>
<keyword evidence="1" id="KW-0808">Transferase</keyword>
<dbReference type="Gene3D" id="3.40.50.150">
    <property type="entry name" value="Vaccinia Virus protein VP39"/>
    <property type="match status" value="1"/>
</dbReference>
<organism evidence="1">
    <name type="scientific">Ignavibacterium album</name>
    <dbReference type="NCBI Taxonomy" id="591197"/>
    <lineage>
        <taxon>Bacteria</taxon>
        <taxon>Pseudomonadati</taxon>
        <taxon>Ignavibacteriota</taxon>
        <taxon>Ignavibacteria</taxon>
        <taxon>Ignavibacteriales</taxon>
        <taxon>Ignavibacteriaceae</taxon>
        <taxon>Ignavibacterium</taxon>
    </lineage>
</organism>
<comment type="caution">
    <text evidence="1">The sequence shown here is derived from an EMBL/GenBank/DDBJ whole genome shotgun (WGS) entry which is preliminary data.</text>
</comment>
<dbReference type="GO" id="GO:0032259">
    <property type="term" value="P:methylation"/>
    <property type="evidence" value="ECO:0007669"/>
    <property type="project" value="UniProtKB-KW"/>
</dbReference>
<sequence length="259" mass="30735">MEQINCKICGNRTKFAFSAKVLNKYDVKYFKCDKCGYLFTEQPFWLDEAYKSPINISDTGIMARNIYFSKIVSSILYFCFNKRAKFLDYAGGYGIFTRLMRDIGFDFYWHDDYTTNLLARGFEMKKDENKYELLTAFEVFEHLSDPVEEIKKMAELSDSILFSTVTLPQEIPSTDWWYYGFEHGQHISFYSEKTLITIAKKFGMNFYSLKNLFLFTKKKLSPLKLKLIYFTSHFGLNLLVRFRMQSLTDLDHKNMLRLH</sequence>
<gene>
    <name evidence="1" type="ORF">ENS31_00215</name>
</gene>
<dbReference type="EMBL" id="DSUJ01000002">
    <property type="protein sequence ID" value="HFI89933.1"/>
    <property type="molecule type" value="Genomic_DNA"/>
</dbReference>
<dbReference type="AlphaFoldDB" id="A0A7V2ZHE0"/>